<keyword evidence="4 6" id="KW-1133">Transmembrane helix</keyword>
<evidence type="ECO:0000256" key="6">
    <source>
        <dbReference type="RuleBase" id="RU361264"/>
    </source>
</evidence>
<feature type="compositionally biased region" description="Basic and acidic residues" evidence="7">
    <location>
        <begin position="120"/>
        <end position="131"/>
    </location>
</feature>
<dbReference type="GO" id="GO:0031267">
    <property type="term" value="F:small GTPase binding"/>
    <property type="evidence" value="ECO:0007669"/>
    <property type="project" value="InterPro"/>
</dbReference>
<accession>A0A5B8MVP8</accession>
<feature type="domain" description="Yip1" evidence="8">
    <location>
        <begin position="174"/>
        <end position="325"/>
    </location>
</feature>
<feature type="transmembrane region" description="Helical" evidence="6">
    <location>
        <begin position="277"/>
        <end position="298"/>
    </location>
</feature>
<dbReference type="InterPro" id="IPR039765">
    <property type="entry name" value="Yip5/YIPF1/YIPF2"/>
</dbReference>
<dbReference type="OrthoDB" id="10256463at2759"/>
<name>A0A5B8MVP8_9CHLO</name>
<evidence type="ECO:0000313" key="10">
    <source>
        <dbReference type="Proteomes" id="UP000316726"/>
    </source>
</evidence>
<feature type="region of interest" description="Disordered" evidence="7">
    <location>
        <begin position="107"/>
        <end position="131"/>
    </location>
</feature>
<dbReference type="EMBL" id="CP031043">
    <property type="protein sequence ID" value="QDZ23530.1"/>
    <property type="molecule type" value="Genomic_DNA"/>
</dbReference>
<dbReference type="STRING" id="1764295.A0A5B8MVP8"/>
<comment type="subcellular location">
    <subcellularLocation>
        <location evidence="6">Golgi apparatus membrane</location>
        <topology evidence="6">Multi-pass membrane protein</topology>
    </subcellularLocation>
    <subcellularLocation>
        <location evidence="1">Membrane</location>
        <topology evidence="1">Multi-pass membrane protein</topology>
    </subcellularLocation>
</comment>
<feature type="transmembrane region" description="Helical" evidence="6">
    <location>
        <begin position="310"/>
        <end position="334"/>
    </location>
</feature>
<evidence type="ECO:0000256" key="4">
    <source>
        <dbReference type="ARBA" id="ARBA00022989"/>
    </source>
</evidence>
<comment type="similarity">
    <text evidence="2 6">Belongs to the YIP1 family.</text>
</comment>
<dbReference type="AlphaFoldDB" id="A0A5B8MVP8"/>
<sequence length="335" mass="35770">MTSKGDEINVNLMDMQEGPSSSVMEDPFAQLGDLDEGGWGSMDPGLDAAGASVPEESPFVSLDQGAGQMGPGPVPLPDLSAATTTTTTTTAAGADPFASSNDVEVNLLMDSAPGGGSGDDGNKAENKGSDDKAKVTWNPLVFLKNRLEPYFDVDTDDIVQRTLQAIVKGYKGKFTEFTADKPDLYGPFWIATTLIVVSSASGSFAQYLSGVSKNDMDKVTASAFFFYGYVTLLPLAIWGLLIYHKKPMRLLNIVDVYGYAMSVFIPTAILCTVPNTIMRWSLILLAAAVSGLSIVMNVKQNFMEALQGKGALYLSGIAAIHLGLAIGLKFYFFLY</sequence>
<keyword evidence="10" id="KW-1185">Reference proteome</keyword>
<keyword evidence="5 6" id="KW-0472">Membrane</keyword>
<feature type="transmembrane region" description="Helical" evidence="6">
    <location>
        <begin position="224"/>
        <end position="243"/>
    </location>
</feature>
<gene>
    <name evidence="9" type="ORF">A3770_10p60480</name>
</gene>
<evidence type="ECO:0000313" key="9">
    <source>
        <dbReference type="EMBL" id="QDZ23530.1"/>
    </source>
</evidence>
<dbReference type="InterPro" id="IPR006977">
    <property type="entry name" value="Yip1_dom"/>
</dbReference>
<evidence type="ECO:0000256" key="1">
    <source>
        <dbReference type="ARBA" id="ARBA00004141"/>
    </source>
</evidence>
<protein>
    <recommendedName>
        <fullName evidence="6">Protein YIP</fullName>
    </recommendedName>
</protein>
<evidence type="ECO:0000256" key="3">
    <source>
        <dbReference type="ARBA" id="ARBA00022692"/>
    </source>
</evidence>
<feature type="transmembrane region" description="Helical" evidence="6">
    <location>
        <begin position="250"/>
        <end position="271"/>
    </location>
</feature>
<reference evidence="9 10" key="1">
    <citation type="submission" date="2018-07" db="EMBL/GenBank/DDBJ databases">
        <title>The complete nuclear genome of the prasinophyte Chloropicon primus (CCMP1205).</title>
        <authorList>
            <person name="Pombert J.-F."/>
            <person name="Otis C."/>
            <person name="Turmel M."/>
            <person name="Lemieux C."/>
        </authorList>
    </citation>
    <scope>NUCLEOTIDE SEQUENCE [LARGE SCALE GENOMIC DNA]</scope>
    <source>
        <strain evidence="9 10">CCMP1205</strain>
    </source>
</reference>
<dbReference type="GO" id="GO:0016192">
    <property type="term" value="P:vesicle-mediated transport"/>
    <property type="evidence" value="ECO:0007669"/>
    <property type="project" value="InterPro"/>
</dbReference>
<organism evidence="9 10">
    <name type="scientific">Chloropicon primus</name>
    <dbReference type="NCBI Taxonomy" id="1764295"/>
    <lineage>
        <taxon>Eukaryota</taxon>
        <taxon>Viridiplantae</taxon>
        <taxon>Chlorophyta</taxon>
        <taxon>Chloropicophyceae</taxon>
        <taxon>Chloropicales</taxon>
        <taxon>Chloropicaceae</taxon>
        <taxon>Chloropicon</taxon>
    </lineage>
</organism>
<feature type="transmembrane region" description="Helical" evidence="6">
    <location>
        <begin position="184"/>
        <end position="204"/>
    </location>
</feature>
<evidence type="ECO:0000256" key="7">
    <source>
        <dbReference type="SAM" id="MobiDB-lite"/>
    </source>
</evidence>
<dbReference type="Proteomes" id="UP000316726">
    <property type="component" value="Chromosome 10"/>
</dbReference>
<evidence type="ECO:0000259" key="8">
    <source>
        <dbReference type="Pfam" id="PF04893"/>
    </source>
</evidence>
<dbReference type="Pfam" id="PF04893">
    <property type="entry name" value="Yip1"/>
    <property type="match status" value="1"/>
</dbReference>
<dbReference type="PANTHER" id="PTHR12822:SF2">
    <property type="entry name" value="PROTEIN YIPF"/>
    <property type="match status" value="1"/>
</dbReference>
<evidence type="ECO:0000256" key="2">
    <source>
        <dbReference type="ARBA" id="ARBA00010596"/>
    </source>
</evidence>
<feature type="region of interest" description="Disordered" evidence="7">
    <location>
        <begin position="1"/>
        <end position="81"/>
    </location>
</feature>
<dbReference type="GO" id="GO:0000139">
    <property type="term" value="C:Golgi membrane"/>
    <property type="evidence" value="ECO:0007669"/>
    <property type="project" value="UniProtKB-SubCell"/>
</dbReference>
<evidence type="ECO:0000256" key="5">
    <source>
        <dbReference type="ARBA" id="ARBA00023136"/>
    </source>
</evidence>
<dbReference type="PANTHER" id="PTHR12822">
    <property type="entry name" value="PROTEIN YIPF"/>
    <property type="match status" value="1"/>
</dbReference>
<proteinExistence type="inferred from homology"/>
<keyword evidence="3 6" id="KW-0812">Transmembrane</keyword>